<feature type="domain" description="Glycosyltransferase subfamily 4-like N-terminal" evidence="3">
    <location>
        <begin position="63"/>
        <end position="161"/>
    </location>
</feature>
<evidence type="ECO:0000259" key="3">
    <source>
        <dbReference type="Pfam" id="PF13439"/>
    </source>
</evidence>
<dbReference type="Proteomes" id="UP000789647">
    <property type="component" value="Chromosome"/>
</dbReference>
<dbReference type="PANTHER" id="PTHR46401">
    <property type="entry name" value="GLYCOSYLTRANSFERASE WBBK-RELATED"/>
    <property type="match status" value="1"/>
</dbReference>
<evidence type="ECO:0000313" key="5">
    <source>
        <dbReference type="EMBL" id="ELV3682780.1"/>
    </source>
</evidence>
<dbReference type="EMBL" id="ABOSXX010000057">
    <property type="protein sequence ID" value="ELV3682780.1"/>
    <property type="molecule type" value="Genomic_DNA"/>
</dbReference>
<gene>
    <name evidence="4" type="ORF">AI2935V1_1963</name>
    <name evidence="5" type="ORF">SGX49_005288</name>
</gene>
<dbReference type="Pfam" id="PF13439">
    <property type="entry name" value="Glyco_transf_4"/>
    <property type="match status" value="1"/>
</dbReference>
<dbReference type="GO" id="GO:0016757">
    <property type="term" value="F:glycosyltransferase activity"/>
    <property type="evidence" value="ECO:0007669"/>
    <property type="project" value="InterPro"/>
</dbReference>
<dbReference type="Gene3D" id="3.40.50.2000">
    <property type="entry name" value="Glycogen Phosphorylase B"/>
    <property type="match status" value="2"/>
</dbReference>
<keyword evidence="1" id="KW-0808">Transferase</keyword>
<dbReference type="AlphaFoldDB" id="A0AAD1TT46"/>
<reference evidence="5" key="2">
    <citation type="submission" date="2023-05" db="EMBL/GenBank/DDBJ databases">
        <authorList>
            <consortium name="Clinical and Environmental Microbiology Branch: Whole genome sequencing antimicrobial resistance pathogens in the healthcare setting"/>
        </authorList>
    </citation>
    <scope>NUCLEOTIDE SEQUENCE</scope>
    <source>
        <strain evidence="5">2023GN-00287</strain>
    </source>
</reference>
<feature type="domain" description="Glycosyl transferase family 1" evidence="2">
    <location>
        <begin position="175"/>
        <end position="306"/>
    </location>
</feature>
<evidence type="ECO:0000313" key="6">
    <source>
        <dbReference type="Proteomes" id="UP000789647"/>
    </source>
</evidence>
<reference evidence="4" key="1">
    <citation type="submission" date="2022-05" db="EMBL/GenBank/DDBJ databases">
        <authorList>
            <person name="Alioto T."/>
            <person name="Alioto T."/>
            <person name="Gomez Garrido J."/>
        </authorList>
    </citation>
    <scope>NUCLEOTIDE SEQUENCE</scope>
    <source>
        <strain evidence="4">112</strain>
    </source>
</reference>
<name>A0AAD1TT46_CITFR</name>
<dbReference type="SUPFAM" id="SSF53756">
    <property type="entry name" value="UDP-Glycosyltransferase/glycogen phosphorylase"/>
    <property type="match status" value="1"/>
</dbReference>
<dbReference type="Proteomes" id="UP001279522">
    <property type="component" value="Unassembled WGS sequence"/>
</dbReference>
<dbReference type="RefSeq" id="WP_088731973.1">
    <property type="nucleotide sequence ID" value="NZ_CAYEWG010000059.1"/>
</dbReference>
<organism evidence="4 6">
    <name type="scientific">Citrobacter freundii</name>
    <dbReference type="NCBI Taxonomy" id="546"/>
    <lineage>
        <taxon>Bacteria</taxon>
        <taxon>Pseudomonadati</taxon>
        <taxon>Pseudomonadota</taxon>
        <taxon>Gammaproteobacteria</taxon>
        <taxon>Enterobacterales</taxon>
        <taxon>Enterobacteriaceae</taxon>
        <taxon>Citrobacter</taxon>
        <taxon>Citrobacter freundii complex</taxon>
    </lineage>
</organism>
<dbReference type="InterPro" id="IPR001296">
    <property type="entry name" value="Glyco_trans_1"/>
</dbReference>
<accession>A0AAD1TT46</accession>
<protein>
    <submittedName>
        <fullName evidence="4">D-inositol 3-phosphate glycosyltransferase</fullName>
    </submittedName>
    <submittedName>
        <fullName evidence="5">Glycosyltransferase family 4 protein</fullName>
    </submittedName>
</protein>
<dbReference type="CDD" id="cd03809">
    <property type="entry name" value="GT4_MtfB-like"/>
    <property type="match status" value="1"/>
</dbReference>
<evidence type="ECO:0000313" key="4">
    <source>
        <dbReference type="EMBL" id="CAH6582894.1"/>
    </source>
</evidence>
<dbReference type="PANTHER" id="PTHR46401:SF2">
    <property type="entry name" value="GLYCOSYLTRANSFERASE WBBK-RELATED"/>
    <property type="match status" value="1"/>
</dbReference>
<dbReference type="GO" id="GO:0009103">
    <property type="term" value="P:lipopolysaccharide biosynthetic process"/>
    <property type="evidence" value="ECO:0007669"/>
    <property type="project" value="TreeGrafter"/>
</dbReference>
<proteinExistence type="predicted"/>
<dbReference type="Pfam" id="PF00534">
    <property type="entry name" value="Glycos_transf_1"/>
    <property type="match status" value="1"/>
</dbReference>
<evidence type="ECO:0000259" key="2">
    <source>
        <dbReference type="Pfam" id="PF00534"/>
    </source>
</evidence>
<dbReference type="InterPro" id="IPR028098">
    <property type="entry name" value="Glyco_trans_4-like_N"/>
</dbReference>
<sequence>MLFIDGIIYCLQSHGGITVYFNEILDGLNKHFIPYKLIKYEVDDKQFANSIKLDDNVVIHKRRILERYRNFNVITKVPSVLHSSYYRISTQQNIKNITTVHDFTYEKYVSGLSRAVHCHQKYSAIKKSDAIICVSENTANDLLRYCPVKENKIHVIHNGVSPIYRPILNIDFIEKRNVLFVGSRAGYKNFDVAVKAISGLDHLSLSIVGGGEVNDKEKLLLDSLLKNRYHILGKLSNEELNFQYNTAYALLYPSSYEGFGIPILEAMRAGCPVIAMNSSSIPEVAGDAALLVEDPAAEAFKEALIAIDGKRNIMVLNGFKQASKFSWDSCVNKTINLYNQFI</sequence>
<dbReference type="EMBL" id="OW995941">
    <property type="protein sequence ID" value="CAH6582894.1"/>
    <property type="molecule type" value="Genomic_DNA"/>
</dbReference>
<evidence type="ECO:0000256" key="1">
    <source>
        <dbReference type="ARBA" id="ARBA00022679"/>
    </source>
</evidence>